<feature type="transmembrane region" description="Helical" evidence="3">
    <location>
        <begin position="1146"/>
        <end position="1169"/>
    </location>
</feature>
<evidence type="ECO:0000313" key="5">
    <source>
        <dbReference type="EMBL" id="KAJ8049392.1"/>
    </source>
</evidence>
<dbReference type="PROSITE" id="PS51450">
    <property type="entry name" value="LRR"/>
    <property type="match status" value="5"/>
</dbReference>
<feature type="signal peptide" evidence="4">
    <location>
        <begin position="1"/>
        <end position="24"/>
    </location>
</feature>
<dbReference type="CDD" id="cd00185">
    <property type="entry name" value="TNFRSF"/>
    <property type="match status" value="1"/>
</dbReference>
<reference evidence="5" key="1">
    <citation type="submission" date="2021-10" db="EMBL/GenBank/DDBJ databases">
        <title>Tropical sea cucumber genome reveals ecological adaptation and Cuvierian tubules defense mechanism.</title>
        <authorList>
            <person name="Chen T."/>
        </authorList>
    </citation>
    <scope>NUCLEOTIDE SEQUENCE</scope>
    <source>
        <strain evidence="5">Nanhai2018</strain>
        <tissue evidence="5">Muscle</tissue>
    </source>
</reference>
<evidence type="ECO:0000256" key="4">
    <source>
        <dbReference type="SAM" id="SignalP"/>
    </source>
</evidence>
<keyword evidence="3" id="KW-0472">Membrane</keyword>
<feature type="transmembrane region" description="Helical" evidence="3">
    <location>
        <begin position="870"/>
        <end position="891"/>
    </location>
</feature>
<dbReference type="SUPFAM" id="SSF52058">
    <property type="entry name" value="L domain-like"/>
    <property type="match status" value="2"/>
</dbReference>
<dbReference type="Gene3D" id="3.80.10.10">
    <property type="entry name" value="Ribonuclease Inhibitor"/>
    <property type="match status" value="3"/>
</dbReference>
<dbReference type="InterPro" id="IPR001611">
    <property type="entry name" value="Leu-rich_rpt"/>
</dbReference>
<dbReference type="PROSITE" id="PS51257">
    <property type="entry name" value="PROKAR_LIPOPROTEIN"/>
    <property type="match status" value="1"/>
</dbReference>
<dbReference type="Gene3D" id="2.10.50.10">
    <property type="entry name" value="Tumor Necrosis Factor Receptor, subunit A, domain 2"/>
    <property type="match status" value="1"/>
</dbReference>
<dbReference type="InterPro" id="IPR003591">
    <property type="entry name" value="Leu-rich_rpt_typical-subtyp"/>
</dbReference>
<name>A0A9Q1HGU6_HOLLE</name>
<evidence type="ECO:0000313" key="6">
    <source>
        <dbReference type="Proteomes" id="UP001152320"/>
    </source>
</evidence>
<dbReference type="InterPro" id="IPR032675">
    <property type="entry name" value="LRR_dom_sf"/>
</dbReference>
<keyword evidence="3" id="KW-1133">Transmembrane helix</keyword>
<dbReference type="AlphaFoldDB" id="A0A9Q1HGU6"/>
<keyword evidence="2" id="KW-0677">Repeat</keyword>
<keyword evidence="1" id="KW-0433">Leucine-rich repeat</keyword>
<proteinExistence type="predicted"/>
<gene>
    <name evidence="5" type="ORF">HOLleu_02129</name>
</gene>
<dbReference type="Proteomes" id="UP001152320">
    <property type="component" value="Chromosome 1"/>
</dbReference>
<dbReference type="OrthoDB" id="10027416at2759"/>
<feature type="transmembrane region" description="Helical" evidence="3">
    <location>
        <begin position="763"/>
        <end position="783"/>
    </location>
</feature>
<protein>
    <submittedName>
        <fullName evidence="5">Leucine-rich repeat-containing protein 15</fullName>
    </submittedName>
</protein>
<dbReference type="EMBL" id="JAIZAY010000001">
    <property type="protein sequence ID" value="KAJ8049392.1"/>
    <property type="molecule type" value="Genomic_DNA"/>
</dbReference>
<evidence type="ECO:0000256" key="3">
    <source>
        <dbReference type="SAM" id="Phobius"/>
    </source>
</evidence>
<dbReference type="Pfam" id="PF13855">
    <property type="entry name" value="LRR_8"/>
    <property type="match status" value="4"/>
</dbReference>
<dbReference type="PANTHER" id="PTHR45712:SF22">
    <property type="entry name" value="INSULIN-LIKE GROWTH FACTOR-BINDING PROTEIN COMPLEX ACID LABILE SUBUNIT"/>
    <property type="match status" value="1"/>
</dbReference>
<dbReference type="InterPro" id="IPR050333">
    <property type="entry name" value="SLRP"/>
</dbReference>
<dbReference type="FunFam" id="3.80.10.10:FF:001164">
    <property type="entry name" value="GH01279p"/>
    <property type="match status" value="1"/>
</dbReference>
<keyword evidence="6" id="KW-1185">Reference proteome</keyword>
<sequence length="1179" mass="134604">MKKISLKRMSVLVALIGLVGYSCAINTDTCGCSGSCRCYIMDSACVVNCSNKNIDAVPQNIPSNVNYLVLSHNHLKEIPNRTFHNMSELIILDLSYNNLKELPADLFEQNRILKQLSLANNHLKELPPSLFEENKMLINLYLSSNNLESIPGQLLKNNVNLGAIILSDNKLKAVPANLINQNRGLVSIALNNNTLTKIPRCFFKNNPALKGVLLSNNQLEELPHDLFKMNRKLKILELSFNDLKRIPRDFFVTNEALEVVTLTFNNLVDIPHDLFKNTPLLNKLDLGGNHLRNIPSQLFLSTSNLEYLLLCKNDLEELPENLFTSINNLIFLTLCNNRLTTINQTALNGSTTLQLLTLYGNKLTFLPKDLFSDVNLSGSLDLSDNDINEIPDRLFCSNNKGFHDLSSLLLRKNKLVYLQRNCFRGLPKLTHIFLNDNNIENLAEDLFAGLTIQFIYIFSNNLTELSSKCFNNDFIQEIHIYNNKIKNIATDAFVGRRNKLQIYLHCQDLDEIPSLNKTIVATCITNRFIPKIILPNKISFGINLVEDGFNCSFDKPKPDCTPCPPGTYGDGANKCLPCPPGGFFQDDFSRLECKFCNQGTFVNNSGGDLIDDCELCPEGTNLTRNAGHRACFCKMNYSRVDRFEGCSLCLAEGLNCSEDYKSLQPGYYWNWSFPGANVTEYSNFVFHLRNDSLNFNKSSQRYHLLIPKAHECPQRHSCENSGSFTAENISGNCKDGYRGWLCSKCQSSYYSILNICIPCPNKVWIVLEIIAIFVLGIGLYVFIMWQNKRHKKYNTNERSLVDKISSQVKIALGFYQVVGELFESFHDITWVGPLKILGELIAFLKVNILRVIIRPHCYSEKLKLNAKVQFIITLSFPLSMFLSFALFYFAWKIYLKYRFRNAIVQVFEKLKNLREKLFTYALLLLFITYPPTCDVIFKLYPGACKTFYIYEHDTSVNISLLRSDFDLNCETLRIYQIFAYVATFFYVALFPCTLLFLLRKYRKKTGTTEFDDGNCNSTCNQPESSVSERSPLINDKSDEINVPVWINFLCENYKPRFWYWEIIELARKVTQTVLVTLLGFEDALTKLLTIGISVLFLTLHAKLSPMTSHFEQRLQVMFSLTAIFINVLIASVPIPPNYQAPVSTILILMNMIIIFVIAGEVAVFIIRFIKRKIAREKKI</sequence>
<organism evidence="5 6">
    <name type="scientific">Holothuria leucospilota</name>
    <name type="common">Black long sea cucumber</name>
    <name type="synonym">Mertensiothuria leucospilota</name>
    <dbReference type="NCBI Taxonomy" id="206669"/>
    <lineage>
        <taxon>Eukaryota</taxon>
        <taxon>Metazoa</taxon>
        <taxon>Echinodermata</taxon>
        <taxon>Eleutherozoa</taxon>
        <taxon>Echinozoa</taxon>
        <taxon>Holothuroidea</taxon>
        <taxon>Aspidochirotacea</taxon>
        <taxon>Aspidochirotida</taxon>
        <taxon>Holothuriidae</taxon>
        <taxon>Holothuria</taxon>
    </lineage>
</organism>
<accession>A0A9Q1HGU6</accession>
<evidence type="ECO:0000256" key="2">
    <source>
        <dbReference type="ARBA" id="ARBA00022737"/>
    </source>
</evidence>
<dbReference type="PANTHER" id="PTHR45712">
    <property type="entry name" value="AGAP008170-PA"/>
    <property type="match status" value="1"/>
</dbReference>
<feature type="chain" id="PRO_5040351323" evidence="4">
    <location>
        <begin position="25"/>
        <end position="1179"/>
    </location>
</feature>
<comment type="caution">
    <text evidence="5">The sequence shown here is derived from an EMBL/GenBank/DDBJ whole genome shotgun (WGS) entry which is preliminary data.</text>
</comment>
<feature type="transmembrane region" description="Helical" evidence="3">
    <location>
        <begin position="977"/>
        <end position="998"/>
    </location>
</feature>
<dbReference type="SMART" id="SM00369">
    <property type="entry name" value="LRR_TYP"/>
    <property type="match status" value="16"/>
</dbReference>
<feature type="transmembrane region" description="Helical" evidence="3">
    <location>
        <begin position="1114"/>
        <end position="1134"/>
    </location>
</feature>
<feature type="transmembrane region" description="Helical" evidence="3">
    <location>
        <begin position="917"/>
        <end position="937"/>
    </location>
</feature>
<keyword evidence="4" id="KW-0732">Signal</keyword>
<keyword evidence="3" id="KW-0812">Transmembrane</keyword>
<evidence type="ECO:0000256" key="1">
    <source>
        <dbReference type="ARBA" id="ARBA00022614"/>
    </source>
</evidence>
<dbReference type="SMART" id="SM01411">
    <property type="entry name" value="Ephrin_rec_like"/>
    <property type="match status" value="1"/>
</dbReference>